<dbReference type="InterPro" id="IPR023362">
    <property type="entry name" value="PH-BEACH_dom"/>
</dbReference>
<dbReference type="SMART" id="SM01026">
    <property type="entry name" value="Beach"/>
    <property type="match status" value="1"/>
</dbReference>
<organism evidence="4 5">
    <name type="scientific">Skeletonema marinoi</name>
    <dbReference type="NCBI Taxonomy" id="267567"/>
    <lineage>
        <taxon>Eukaryota</taxon>
        <taxon>Sar</taxon>
        <taxon>Stramenopiles</taxon>
        <taxon>Ochrophyta</taxon>
        <taxon>Bacillariophyta</taxon>
        <taxon>Coscinodiscophyceae</taxon>
        <taxon>Thalassiosirophycidae</taxon>
        <taxon>Thalassiosirales</taxon>
        <taxon>Skeletonemataceae</taxon>
        <taxon>Skeletonema</taxon>
        <taxon>Skeletonema marinoi-dohrnii complex</taxon>
    </lineage>
</organism>
<feature type="region of interest" description="Disordered" evidence="1">
    <location>
        <begin position="1"/>
        <end position="39"/>
    </location>
</feature>
<dbReference type="SUPFAM" id="SSF81837">
    <property type="entry name" value="BEACH domain"/>
    <property type="match status" value="1"/>
</dbReference>
<dbReference type="InterPro" id="IPR036372">
    <property type="entry name" value="BEACH_dom_sf"/>
</dbReference>
<evidence type="ECO:0000256" key="1">
    <source>
        <dbReference type="SAM" id="MobiDB-lite"/>
    </source>
</evidence>
<dbReference type="AlphaFoldDB" id="A0AAD9DDL9"/>
<dbReference type="Pfam" id="PF25400">
    <property type="entry name" value="PH_FAN"/>
    <property type="match status" value="1"/>
</dbReference>
<dbReference type="PROSITE" id="PS50197">
    <property type="entry name" value="BEACH"/>
    <property type="match status" value="1"/>
</dbReference>
<dbReference type="Proteomes" id="UP001224775">
    <property type="component" value="Unassembled WGS sequence"/>
</dbReference>
<evidence type="ECO:0000259" key="2">
    <source>
        <dbReference type="PROSITE" id="PS50197"/>
    </source>
</evidence>
<name>A0AAD9DDL9_9STRA</name>
<dbReference type="EMBL" id="JATAAI010000009">
    <property type="protein sequence ID" value="KAK1743442.1"/>
    <property type="molecule type" value="Genomic_DNA"/>
</dbReference>
<dbReference type="InterPro" id="IPR000409">
    <property type="entry name" value="BEACH_dom"/>
</dbReference>
<feature type="region of interest" description="Disordered" evidence="1">
    <location>
        <begin position="738"/>
        <end position="767"/>
    </location>
</feature>
<evidence type="ECO:0000313" key="5">
    <source>
        <dbReference type="Proteomes" id="UP001224775"/>
    </source>
</evidence>
<protein>
    <submittedName>
        <fullName evidence="4">BEACH domain-containing protein</fullName>
    </submittedName>
</protein>
<dbReference type="PANTHER" id="PTHR13743">
    <property type="entry name" value="BEIGE/BEACH-RELATED"/>
    <property type="match status" value="1"/>
</dbReference>
<feature type="compositionally biased region" description="Low complexity" evidence="1">
    <location>
        <begin position="27"/>
        <end position="39"/>
    </location>
</feature>
<feature type="domain" description="BEACH-type PH" evidence="3">
    <location>
        <begin position="285"/>
        <end position="401"/>
    </location>
</feature>
<gene>
    <name evidence="4" type="ORF">QTG54_006063</name>
</gene>
<feature type="domain" description="BEACH" evidence="2">
    <location>
        <begin position="413"/>
        <end position="715"/>
    </location>
</feature>
<keyword evidence="5" id="KW-1185">Reference proteome</keyword>
<evidence type="ECO:0000313" key="4">
    <source>
        <dbReference type="EMBL" id="KAK1743442.1"/>
    </source>
</evidence>
<feature type="region of interest" description="Disordered" evidence="1">
    <location>
        <begin position="52"/>
        <end position="79"/>
    </location>
</feature>
<evidence type="ECO:0000259" key="3">
    <source>
        <dbReference type="PROSITE" id="PS51783"/>
    </source>
</evidence>
<sequence>MNESMKEAIKALYPPRPTAARRRVRRSSSSISSCDAASSSLTSGMAMLSVGGGGGGATRAPLPNFRSPSFGGSPPKRKANKSRFSELLLEHGEKHIKDWAVTASSSSSSLNNNNSSISNSCQMKQLEGRLRLCSQSILFEPRHSSRGIIRIPFRYMAACPSVVDNSIVTLRSDRCVIMKTNNVIAPYEHVHLTTDFRFKFAHSSPQMMISLIQELFNAESSTLTKTSVKSINPSVSFAADVAFDESAPPIIPMPSFNDKKNDIIEQISELAMAGNSFDTTNFLHIHEQPLTPVLRSSIKTPLLEEKGSIVLTDYALYFQPAILSGSAMSNNGNIGSDGSGGKAQVWCLEDVVAFARRYDGMKDRAVEIYLSKMEGGKSSHHSVLLALDSTEARERLVHLITKQCSASRSLPIPCYTDRNFVESAVELWLSNQLNNYEYLLILNSAAGRSFHDLSRYPVFPWVLSSYGEDETMLDLTNAENFRDLSKPIGALNEDRFQEFKKRYESMVQQQKSQGAQHNHHQDAPFMYGTHYSAPGYILFYLLRVMPEHMLCLQNGKFDVPDRLFFSMQSTYESALSNNADLKELIPEFYDPDCFDFLINSMGLQLGNLQTGERVDDVILPSYAKSAKDFLRKNRAALESDHCTTHLPKWIDLIFGVTSRGSRAKTARNLFHPMSYLGPVDLDALRSDEDKNRAELQATEFGIVPDKLFRKEHPGKGESWEGTEGLVMPDVLRDSYNYGASSSDRITKKENTGSNDGFSLEDGTNPFA</sequence>
<dbReference type="InterPro" id="IPR050865">
    <property type="entry name" value="BEACH_Domain"/>
</dbReference>
<dbReference type="PANTHER" id="PTHR13743:SF123">
    <property type="entry name" value="PROTEIN FAN"/>
    <property type="match status" value="1"/>
</dbReference>
<proteinExistence type="predicted"/>
<reference evidence="4" key="1">
    <citation type="submission" date="2023-06" db="EMBL/GenBank/DDBJ databases">
        <title>Survivors Of The Sea: Transcriptome response of Skeletonema marinoi to long-term dormancy.</title>
        <authorList>
            <person name="Pinder M.I.M."/>
            <person name="Kourtchenko O."/>
            <person name="Robertson E.K."/>
            <person name="Larsson T."/>
            <person name="Maumus F."/>
            <person name="Osuna-Cruz C.M."/>
            <person name="Vancaester E."/>
            <person name="Stenow R."/>
            <person name="Vandepoele K."/>
            <person name="Ploug H."/>
            <person name="Bruchert V."/>
            <person name="Godhe A."/>
            <person name="Topel M."/>
        </authorList>
    </citation>
    <scope>NUCLEOTIDE SEQUENCE</scope>
    <source>
        <strain evidence="4">R05AC</strain>
    </source>
</reference>
<dbReference type="Pfam" id="PF02138">
    <property type="entry name" value="Beach"/>
    <property type="match status" value="1"/>
</dbReference>
<dbReference type="PROSITE" id="PS51783">
    <property type="entry name" value="PH_BEACH"/>
    <property type="match status" value="1"/>
</dbReference>
<dbReference type="CDD" id="cd06071">
    <property type="entry name" value="Beach"/>
    <property type="match status" value="1"/>
</dbReference>
<accession>A0AAD9DDL9</accession>
<comment type="caution">
    <text evidence="4">The sequence shown here is derived from an EMBL/GenBank/DDBJ whole genome shotgun (WGS) entry which is preliminary data.</text>
</comment>
<dbReference type="Gene3D" id="1.10.1540.10">
    <property type="entry name" value="BEACH domain"/>
    <property type="match status" value="1"/>
</dbReference>
<dbReference type="InterPro" id="IPR057496">
    <property type="entry name" value="FAN-like_PH"/>
</dbReference>